<dbReference type="SUPFAM" id="SSF55874">
    <property type="entry name" value="ATPase domain of HSP90 chaperone/DNA topoisomerase II/histidine kinase"/>
    <property type="match status" value="1"/>
</dbReference>
<evidence type="ECO:0000256" key="6">
    <source>
        <dbReference type="ARBA" id="ARBA00022692"/>
    </source>
</evidence>
<dbReference type="SUPFAM" id="SSF47384">
    <property type="entry name" value="Homodimeric domain of signal transducing histidine kinase"/>
    <property type="match status" value="1"/>
</dbReference>
<dbReference type="InterPro" id="IPR029016">
    <property type="entry name" value="GAF-like_dom_sf"/>
</dbReference>
<dbReference type="PANTHER" id="PTHR45569">
    <property type="entry name" value="SENSOR PROTEIN KDPD"/>
    <property type="match status" value="1"/>
</dbReference>
<protein>
    <recommendedName>
        <fullName evidence="3">histidine kinase</fullName>
        <ecNumber evidence="3">2.7.13.3</ecNumber>
    </recommendedName>
</protein>
<dbReference type="EMBL" id="BSRI01000002">
    <property type="protein sequence ID" value="GLV56174.1"/>
    <property type="molecule type" value="Genomic_DNA"/>
</dbReference>
<name>A0ABQ6FPH3_9CHLR</name>
<dbReference type="InterPro" id="IPR003661">
    <property type="entry name" value="HisK_dim/P_dom"/>
</dbReference>
<comment type="subcellular location">
    <subcellularLocation>
        <location evidence="2">Membrane</location>
        <topology evidence="2">Multi-pass membrane protein</topology>
    </subcellularLocation>
</comment>
<evidence type="ECO:0000256" key="8">
    <source>
        <dbReference type="ARBA" id="ARBA00022777"/>
    </source>
</evidence>
<gene>
    <name evidence="15" type="ORF">KDH_30170</name>
</gene>
<dbReference type="InterPro" id="IPR005467">
    <property type="entry name" value="His_kinase_dom"/>
</dbReference>
<organism evidence="15 16">
    <name type="scientific">Dictyobacter halimunensis</name>
    <dbReference type="NCBI Taxonomy" id="3026934"/>
    <lineage>
        <taxon>Bacteria</taxon>
        <taxon>Bacillati</taxon>
        <taxon>Chloroflexota</taxon>
        <taxon>Ktedonobacteria</taxon>
        <taxon>Ktedonobacterales</taxon>
        <taxon>Dictyobacteraceae</taxon>
        <taxon>Dictyobacter</taxon>
    </lineage>
</organism>
<evidence type="ECO:0000256" key="3">
    <source>
        <dbReference type="ARBA" id="ARBA00012438"/>
    </source>
</evidence>
<evidence type="ECO:0000256" key="2">
    <source>
        <dbReference type="ARBA" id="ARBA00004141"/>
    </source>
</evidence>
<reference evidence="15 16" key="1">
    <citation type="submission" date="2023-02" db="EMBL/GenBank/DDBJ databases">
        <title>Dictyobacter halimunensis sp. nov., a new member of the class Ktedonobacteria from forest soil in a geothermal area.</title>
        <authorList>
            <person name="Rachmania M.K."/>
            <person name="Ningsih F."/>
            <person name="Sakai Y."/>
            <person name="Yabe S."/>
            <person name="Yokota A."/>
            <person name="Sjamsuridzal W."/>
        </authorList>
    </citation>
    <scope>NUCLEOTIDE SEQUENCE [LARGE SCALE GENOMIC DNA]</scope>
    <source>
        <strain evidence="15 16">S3.2.2.5</strain>
    </source>
</reference>
<dbReference type="PROSITE" id="PS50109">
    <property type="entry name" value="HIS_KIN"/>
    <property type="match status" value="1"/>
</dbReference>
<dbReference type="InterPro" id="IPR038318">
    <property type="entry name" value="KdpD_sf"/>
</dbReference>
<evidence type="ECO:0000256" key="10">
    <source>
        <dbReference type="ARBA" id="ARBA00022989"/>
    </source>
</evidence>
<keyword evidence="10 13" id="KW-1133">Transmembrane helix</keyword>
<dbReference type="InterPro" id="IPR052023">
    <property type="entry name" value="Histidine_kinase_KdpD"/>
</dbReference>
<dbReference type="InterPro" id="IPR025201">
    <property type="entry name" value="KdpD_TM"/>
</dbReference>
<feature type="domain" description="Histidine kinase" evidence="14">
    <location>
        <begin position="340"/>
        <end position="559"/>
    </location>
</feature>
<keyword evidence="9" id="KW-0067">ATP-binding</keyword>
<proteinExistence type="predicted"/>
<keyword evidence="12 13" id="KW-0472">Membrane</keyword>
<dbReference type="Gene3D" id="3.30.565.10">
    <property type="entry name" value="Histidine kinase-like ATPase, C-terminal domain"/>
    <property type="match status" value="1"/>
</dbReference>
<dbReference type="SMART" id="SM00387">
    <property type="entry name" value="HATPase_c"/>
    <property type="match status" value="1"/>
</dbReference>
<dbReference type="CDD" id="cd00075">
    <property type="entry name" value="HATPase"/>
    <property type="match status" value="1"/>
</dbReference>
<evidence type="ECO:0000313" key="15">
    <source>
        <dbReference type="EMBL" id="GLV56174.1"/>
    </source>
</evidence>
<dbReference type="SMART" id="SM00388">
    <property type="entry name" value="HisKA"/>
    <property type="match status" value="1"/>
</dbReference>
<evidence type="ECO:0000313" key="16">
    <source>
        <dbReference type="Proteomes" id="UP001344906"/>
    </source>
</evidence>
<evidence type="ECO:0000256" key="5">
    <source>
        <dbReference type="ARBA" id="ARBA00022679"/>
    </source>
</evidence>
<comment type="caution">
    <text evidence="15">The sequence shown here is derived from an EMBL/GenBank/DDBJ whole genome shotgun (WGS) entry which is preliminary data.</text>
</comment>
<dbReference type="Pfam" id="PF02518">
    <property type="entry name" value="HATPase_c"/>
    <property type="match status" value="1"/>
</dbReference>
<keyword evidence="11" id="KW-0902">Two-component regulatory system</keyword>
<dbReference type="Gene3D" id="1.10.287.130">
    <property type="match status" value="1"/>
</dbReference>
<dbReference type="InterPro" id="IPR036890">
    <property type="entry name" value="HATPase_C_sf"/>
</dbReference>
<evidence type="ECO:0000256" key="4">
    <source>
        <dbReference type="ARBA" id="ARBA00022553"/>
    </source>
</evidence>
<keyword evidence="16" id="KW-1185">Reference proteome</keyword>
<dbReference type="Pfam" id="PF00512">
    <property type="entry name" value="HisKA"/>
    <property type="match status" value="1"/>
</dbReference>
<keyword evidence="7" id="KW-0547">Nucleotide-binding</keyword>
<keyword evidence="6 13" id="KW-0812">Transmembrane</keyword>
<dbReference type="Pfam" id="PF13493">
    <property type="entry name" value="DUF4118"/>
    <property type="match status" value="1"/>
</dbReference>
<evidence type="ECO:0000256" key="1">
    <source>
        <dbReference type="ARBA" id="ARBA00000085"/>
    </source>
</evidence>
<evidence type="ECO:0000256" key="13">
    <source>
        <dbReference type="SAM" id="Phobius"/>
    </source>
</evidence>
<accession>A0ABQ6FPH3</accession>
<dbReference type="InterPro" id="IPR003594">
    <property type="entry name" value="HATPase_dom"/>
</dbReference>
<evidence type="ECO:0000256" key="7">
    <source>
        <dbReference type="ARBA" id="ARBA00022741"/>
    </source>
</evidence>
<dbReference type="EC" id="2.7.13.3" evidence="3"/>
<evidence type="ECO:0000256" key="11">
    <source>
        <dbReference type="ARBA" id="ARBA00023012"/>
    </source>
</evidence>
<evidence type="ECO:0000256" key="9">
    <source>
        <dbReference type="ARBA" id="ARBA00022840"/>
    </source>
</evidence>
<dbReference type="Gene3D" id="1.20.120.620">
    <property type="entry name" value="Backbone structure of the membrane domain of e. Coli histidine kinase receptor kdpd"/>
    <property type="match status" value="1"/>
</dbReference>
<keyword evidence="4" id="KW-0597">Phosphoprotein</keyword>
<dbReference type="InterPro" id="IPR036097">
    <property type="entry name" value="HisK_dim/P_sf"/>
</dbReference>
<dbReference type="Gene3D" id="3.30.450.40">
    <property type="match status" value="1"/>
</dbReference>
<sequence>MAEDDKAEAMKNIQQVLFLGVTEEHRTQRIIIDACLAFLLTLLITGIIYLARLYPAIPNISFLYLLVVLGLATTRGLYAAVIASIIAFLSFDFFLVPPFFTFSIQKSEEWLALFIFLVTAIITGELASALRRRAEQATQREKETRALYELVNATTNEEHLERQLDIVAHAIVNNFLTAGVIDCAILLPDEHGRLSLRADALQDAAHLQLSSDEIKTAESVMLEGRIIDFYTDTDKVLPFRFRRVVQATPSAHNYARLVPMHQGQKVVGVARLLMAGGSRRFPIERALIDEKKDLNHQNAFFWTFIDQATAMIERARLHRESLQIELLRRTDALRAALLSSVSHDLRTPLSSIKAAASSLLQEDVEWDEESKKSFAQAIEKETDRLNRLVGNILDMSRIEGGALKAEKEWYPIDELIHDVSGHMQGVLRDRNVTIHMPDDLPPVQLDYLQIDQVITNLLENAVRYTPPDSPIDISVDVTDSEIRVSVADRGPGIPQSDLERIFDKFYRVSGATRRATSIMGTGLGLAVCRGLIEAHGGRIWAENRPGGGAIVRFTLPLEHIEGHTHE</sequence>
<dbReference type="Proteomes" id="UP001344906">
    <property type="component" value="Unassembled WGS sequence"/>
</dbReference>
<keyword evidence="8" id="KW-0418">Kinase</keyword>
<feature type="transmembrane region" description="Helical" evidence="13">
    <location>
        <begin position="63"/>
        <end position="90"/>
    </location>
</feature>
<dbReference type="CDD" id="cd00082">
    <property type="entry name" value="HisKA"/>
    <property type="match status" value="1"/>
</dbReference>
<dbReference type="InterPro" id="IPR004358">
    <property type="entry name" value="Sig_transdc_His_kin-like_C"/>
</dbReference>
<dbReference type="PANTHER" id="PTHR45569:SF1">
    <property type="entry name" value="SENSOR PROTEIN KDPD"/>
    <property type="match status" value="1"/>
</dbReference>
<evidence type="ECO:0000256" key="12">
    <source>
        <dbReference type="ARBA" id="ARBA00023136"/>
    </source>
</evidence>
<evidence type="ECO:0000259" key="14">
    <source>
        <dbReference type="PROSITE" id="PS50109"/>
    </source>
</evidence>
<keyword evidence="5" id="KW-0808">Transferase</keyword>
<feature type="transmembrane region" description="Helical" evidence="13">
    <location>
        <begin position="110"/>
        <end position="130"/>
    </location>
</feature>
<comment type="catalytic activity">
    <reaction evidence="1">
        <text>ATP + protein L-histidine = ADP + protein N-phospho-L-histidine.</text>
        <dbReference type="EC" id="2.7.13.3"/>
    </reaction>
</comment>
<dbReference type="PRINTS" id="PR00344">
    <property type="entry name" value="BCTRLSENSOR"/>
</dbReference>
<feature type="transmembrane region" description="Helical" evidence="13">
    <location>
        <begin position="30"/>
        <end position="51"/>
    </location>
</feature>